<dbReference type="GO" id="GO:0043138">
    <property type="term" value="F:3'-5' DNA helicase activity"/>
    <property type="evidence" value="ECO:0007669"/>
    <property type="project" value="UniProtKB-EC"/>
</dbReference>
<evidence type="ECO:0000256" key="7">
    <source>
        <dbReference type="ARBA" id="ARBA00022801"/>
    </source>
</evidence>
<evidence type="ECO:0000256" key="13">
    <source>
        <dbReference type="ARBA" id="ARBA00023204"/>
    </source>
</evidence>
<dbReference type="PROSITE" id="PS51192">
    <property type="entry name" value="HELICASE_ATP_BIND_1"/>
    <property type="match status" value="1"/>
</dbReference>
<dbReference type="InterPro" id="IPR002121">
    <property type="entry name" value="HRDC_dom"/>
</dbReference>
<dbReference type="NCBIfam" id="TIGR01389">
    <property type="entry name" value="recQ"/>
    <property type="match status" value="1"/>
</dbReference>
<evidence type="ECO:0000256" key="4">
    <source>
        <dbReference type="ARBA" id="ARBA00022723"/>
    </source>
</evidence>
<keyword evidence="13" id="KW-0234">DNA repair</keyword>
<dbReference type="Gene3D" id="1.10.10.10">
    <property type="entry name" value="Winged helix-like DNA-binding domain superfamily/Winged helix DNA-binding domain"/>
    <property type="match status" value="1"/>
</dbReference>
<evidence type="ECO:0000256" key="6">
    <source>
        <dbReference type="ARBA" id="ARBA00022763"/>
    </source>
</evidence>
<dbReference type="InterPro" id="IPR006293">
    <property type="entry name" value="DNA_helicase_ATP-dep_RecQ_bac"/>
</dbReference>
<comment type="caution">
    <text evidence="20">The sequence shown here is derived from an EMBL/GenBank/DDBJ whole genome shotgun (WGS) entry which is preliminary data.</text>
</comment>
<dbReference type="EMBL" id="VATY01000001">
    <property type="protein sequence ID" value="TMM58538.1"/>
    <property type="molecule type" value="Genomic_DNA"/>
</dbReference>
<dbReference type="GO" id="GO:0006310">
    <property type="term" value="P:DNA recombination"/>
    <property type="evidence" value="ECO:0007669"/>
    <property type="project" value="UniProtKB-UniRule"/>
</dbReference>
<dbReference type="PROSITE" id="PS51194">
    <property type="entry name" value="HELICASE_CTER"/>
    <property type="match status" value="1"/>
</dbReference>
<evidence type="ECO:0000313" key="20">
    <source>
        <dbReference type="EMBL" id="TMM58538.1"/>
    </source>
</evidence>
<dbReference type="GO" id="GO:0046872">
    <property type="term" value="F:metal ion binding"/>
    <property type="evidence" value="ECO:0007669"/>
    <property type="project" value="UniProtKB-KW"/>
</dbReference>
<dbReference type="GO" id="GO:0006260">
    <property type="term" value="P:DNA replication"/>
    <property type="evidence" value="ECO:0007669"/>
    <property type="project" value="InterPro"/>
</dbReference>
<evidence type="ECO:0000256" key="9">
    <source>
        <dbReference type="ARBA" id="ARBA00022833"/>
    </source>
</evidence>
<evidence type="ECO:0000256" key="8">
    <source>
        <dbReference type="ARBA" id="ARBA00022806"/>
    </source>
</evidence>
<dbReference type="FunFam" id="3.40.50.300:FF:000156">
    <property type="entry name" value="ATP-dependent DNA helicase recQ"/>
    <property type="match status" value="1"/>
</dbReference>
<feature type="domain" description="HRDC" evidence="17">
    <location>
        <begin position="519"/>
        <end position="599"/>
    </location>
</feature>
<dbReference type="AlphaFoldDB" id="A0A5S3PUF0"/>
<dbReference type="SUPFAM" id="SSF47819">
    <property type="entry name" value="HRDC-like"/>
    <property type="match status" value="1"/>
</dbReference>
<dbReference type="InterPro" id="IPR011545">
    <property type="entry name" value="DEAD/DEAH_box_helicase_dom"/>
</dbReference>
<dbReference type="Proteomes" id="UP000310314">
    <property type="component" value="Unassembled WGS sequence"/>
</dbReference>
<dbReference type="Pfam" id="PF16124">
    <property type="entry name" value="RecQ_Zn_bind"/>
    <property type="match status" value="1"/>
</dbReference>
<dbReference type="RefSeq" id="WP_138656470.1">
    <property type="nucleotide sequence ID" value="NZ_VATY01000001.1"/>
</dbReference>
<dbReference type="SUPFAM" id="SSF52540">
    <property type="entry name" value="P-loop containing nucleoside triphosphate hydrolases"/>
    <property type="match status" value="1"/>
</dbReference>
<dbReference type="InterPro" id="IPR036390">
    <property type="entry name" value="WH_DNA-bd_sf"/>
</dbReference>
<accession>A0A5S3PUF0</accession>
<keyword evidence="11" id="KW-0238">DNA-binding</keyword>
<dbReference type="Pfam" id="PF14493">
    <property type="entry name" value="HTH_40"/>
    <property type="match status" value="1"/>
</dbReference>
<evidence type="ECO:0000256" key="16">
    <source>
        <dbReference type="NCBIfam" id="TIGR01389"/>
    </source>
</evidence>
<dbReference type="SMART" id="SM00956">
    <property type="entry name" value="RQC"/>
    <property type="match status" value="1"/>
</dbReference>
<dbReference type="CDD" id="cd18794">
    <property type="entry name" value="SF2_C_RecQ"/>
    <property type="match status" value="1"/>
</dbReference>
<dbReference type="InterPro" id="IPR029491">
    <property type="entry name" value="Helicase_HTH"/>
</dbReference>
<dbReference type="InterPro" id="IPR027417">
    <property type="entry name" value="P-loop_NTPase"/>
</dbReference>
<keyword evidence="7 20" id="KW-0378">Hydrolase</keyword>
<evidence type="ECO:0000256" key="5">
    <source>
        <dbReference type="ARBA" id="ARBA00022741"/>
    </source>
</evidence>
<dbReference type="SUPFAM" id="SSF46785">
    <property type="entry name" value="Winged helix' DNA-binding domain"/>
    <property type="match status" value="1"/>
</dbReference>
<evidence type="ECO:0000256" key="11">
    <source>
        <dbReference type="ARBA" id="ARBA00023125"/>
    </source>
</evidence>
<keyword evidence="14" id="KW-0413">Isomerase</keyword>
<keyword evidence="4" id="KW-0479">Metal-binding</keyword>
<dbReference type="InterPro" id="IPR004589">
    <property type="entry name" value="DNA_helicase_ATP-dep_RecQ"/>
</dbReference>
<dbReference type="Gene3D" id="1.10.150.80">
    <property type="entry name" value="HRDC domain"/>
    <property type="match status" value="1"/>
</dbReference>
<evidence type="ECO:0000256" key="10">
    <source>
        <dbReference type="ARBA" id="ARBA00022840"/>
    </source>
</evidence>
<evidence type="ECO:0000256" key="14">
    <source>
        <dbReference type="ARBA" id="ARBA00023235"/>
    </source>
</evidence>
<dbReference type="InterPro" id="IPR010997">
    <property type="entry name" value="HRDC-like_sf"/>
</dbReference>
<dbReference type="SMART" id="SM00487">
    <property type="entry name" value="DEXDc"/>
    <property type="match status" value="1"/>
</dbReference>
<gene>
    <name evidence="20" type="primary">recQ</name>
    <name evidence="20" type="ORF">FEE95_03655</name>
</gene>
<proteinExistence type="inferred from homology"/>
<name>A0A5S3PUF0_9FLAO</name>
<dbReference type="GO" id="GO:0009432">
    <property type="term" value="P:SOS response"/>
    <property type="evidence" value="ECO:0007669"/>
    <property type="project" value="UniProtKB-UniRule"/>
</dbReference>
<dbReference type="GO" id="GO:0005524">
    <property type="term" value="F:ATP binding"/>
    <property type="evidence" value="ECO:0007669"/>
    <property type="project" value="UniProtKB-KW"/>
</dbReference>
<comment type="catalytic activity">
    <reaction evidence="15">
        <text>Couples ATP hydrolysis with the unwinding of duplex DNA by translocating in the 3'-5' direction.</text>
        <dbReference type="EC" id="5.6.2.4"/>
    </reaction>
</comment>
<keyword evidence="10" id="KW-0067">ATP-binding</keyword>
<dbReference type="Pfam" id="PF09382">
    <property type="entry name" value="RQC"/>
    <property type="match status" value="1"/>
</dbReference>
<evidence type="ECO:0000259" key="19">
    <source>
        <dbReference type="PROSITE" id="PS51194"/>
    </source>
</evidence>
<dbReference type="SMART" id="SM00341">
    <property type="entry name" value="HRDC"/>
    <property type="match status" value="1"/>
</dbReference>
<sequence>MLAFELKEQLLPLLKTHFGYDDFRPNQLEVITDVLDKKDVLAIMPTGGGKSLCFQLTALAMEGTAIVISPLIALMKDQVDVLQANGIAAAYYNSSQPQETQQDVFQQLNNGELKLFYVAPESIAHFDAVFNKIKISLFAVDEAHCISSWGHDFRPAYTQLGSLKNRFPNIPVMALTATADKATQDDIVEQLSISDASRHLASFNRPNLYLDVRPGQNRIKQILNFLNSRSDESGIIYCLSRKNTEKLAEKLQNSGYDAKAYHAGMSTQERTEVQEDFINDRTPIICATIAFGMGIDKSNVRWVIHYNLPKNLEGYYQEIGRSGRDSLPAHTLLFYSYADVVQLRKFIAESENAQVQYAKLERMQQYAEALSCRRIALLNYFGEHVTQGCGNCDICKAPPKYFDATVLTQKICSAVVRMKEQEPMGTVIDVLRGAQNANVFDKGYQGIKTYGAVNDVSWQDLQQYIIQLLNQGVLEINFRENSRIALTPLAKEILYDKKPVRLAILNQVEKQTEKKSRAKADKKGLFEKLRVLRYQIAKEQGVPAYVVFGDASLKDMETKQPLTITEFAEVSGVGEAKLEKYADIFLKEIAAHVESVKPKVATHEQTWALFNEGFSPAEIAVKRELTENTIYGHLLKMNSQGEEVDLHELVTKEELSQIEKAKIDLPNADGLKAYFEYFEEKLPYWKIKIGLYLLDS</sequence>
<dbReference type="NCBIfam" id="TIGR00614">
    <property type="entry name" value="recQ_fam"/>
    <property type="match status" value="1"/>
</dbReference>
<dbReference type="OrthoDB" id="9763310at2"/>
<keyword evidence="12" id="KW-0233">DNA recombination</keyword>
<dbReference type="GO" id="GO:0005737">
    <property type="term" value="C:cytoplasm"/>
    <property type="evidence" value="ECO:0007669"/>
    <property type="project" value="TreeGrafter"/>
</dbReference>
<dbReference type="PANTHER" id="PTHR13710:SF105">
    <property type="entry name" value="ATP-DEPENDENT DNA HELICASE Q1"/>
    <property type="match status" value="1"/>
</dbReference>
<comment type="similarity">
    <text evidence="3">Belongs to the helicase family. RecQ subfamily.</text>
</comment>
<dbReference type="PANTHER" id="PTHR13710">
    <property type="entry name" value="DNA HELICASE RECQ FAMILY MEMBER"/>
    <property type="match status" value="1"/>
</dbReference>
<evidence type="ECO:0000256" key="1">
    <source>
        <dbReference type="ARBA" id="ARBA00001946"/>
    </source>
</evidence>
<dbReference type="GO" id="GO:0030894">
    <property type="term" value="C:replisome"/>
    <property type="evidence" value="ECO:0007669"/>
    <property type="project" value="TreeGrafter"/>
</dbReference>
<dbReference type="InterPro" id="IPR036388">
    <property type="entry name" value="WH-like_DNA-bd_sf"/>
</dbReference>
<dbReference type="FunFam" id="3.40.50.300:FF:000296">
    <property type="entry name" value="ATP-dependent DNA helicase RecQ"/>
    <property type="match status" value="1"/>
</dbReference>
<dbReference type="InterPro" id="IPR018982">
    <property type="entry name" value="RQC_domain"/>
</dbReference>
<dbReference type="InterPro" id="IPR001650">
    <property type="entry name" value="Helicase_C-like"/>
</dbReference>
<dbReference type="CDD" id="cd17920">
    <property type="entry name" value="DEXHc_RecQ"/>
    <property type="match status" value="1"/>
</dbReference>
<dbReference type="Pfam" id="PF00270">
    <property type="entry name" value="DEAD"/>
    <property type="match status" value="1"/>
</dbReference>
<dbReference type="InterPro" id="IPR044876">
    <property type="entry name" value="HRDC_dom_sf"/>
</dbReference>
<keyword evidence="8 20" id="KW-0347">Helicase</keyword>
<comment type="cofactor">
    <cofactor evidence="2">
        <name>Zn(2+)</name>
        <dbReference type="ChEBI" id="CHEBI:29105"/>
    </cofactor>
</comment>
<keyword evidence="6" id="KW-0227">DNA damage</keyword>
<dbReference type="Pfam" id="PF00570">
    <property type="entry name" value="HRDC"/>
    <property type="match status" value="1"/>
</dbReference>
<feature type="domain" description="Helicase ATP-binding" evidence="18">
    <location>
        <begin position="31"/>
        <end position="197"/>
    </location>
</feature>
<comment type="cofactor">
    <cofactor evidence="1">
        <name>Mg(2+)</name>
        <dbReference type="ChEBI" id="CHEBI:18420"/>
    </cofactor>
</comment>
<dbReference type="PROSITE" id="PS50967">
    <property type="entry name" value="HRDC"/>
    <property type="match status" value="1"/>
</dbReference>
<evidence type="ECO:0000256" key="3">
    <source>
        <dbReference type="ARBA" id="ARBA00005446"/>
    </source>
</evidence>
<evidence type="ECO:0000256" key="15">
    <source>
        <dbReference type="ARBA" id="ARBA00034617"/>
    </source>
</evidence>
<evidence type="ECO:0000256" key="2">
    <source>
        <dbReference type="ARBA" id="ARBA00001947"/>
    </source>
</evidence>
<keyword evidence="9" id="KW-0862">Zinc</keyword>
<organism evidence="20 21">
    <name type="scientific">Maribacter algarum</name>
    <name type="common">ex Zhang et al. 2020</name>
    <dbReference type="NCBI Taxonomy" id="2578118"/>
    <lineage>
        <taxon>Bacteria</taxon>
        <taxon>Pseudomonadati</taxon>
        <taxon>Bacteroidota</taxon>
        <taxon>Flavobacteriia</taxon>
        <taxon>Flavobacteriales</taxon>
        <taxon>Flavobacteriaceae</taxon>
        <taxon>Maribacter</taxon>
    </lineage>
</organism>
<dbReference type="GO" id="GO:0016787">
    <property type="term" value="F:hydrolase activity"/>
    <property type="evidence" value="ECO:0007669"/>
    <property type="project" value="UniProtKB-KW"/>
</dbReference>
<dbReference type="EC" id="5.6.2.4" evidence="16"/>
<dbReference type="GO" id="GO:0009378">
    <property type="term" value="F:four-way junction helicase activity"/>
    <property type="evidence" value="ECO:0007669"/>
    <property type="project" value="TreeGrafter"/>
</dbReference>
<dbReference type="GO" id="GO:0003677">
    <property type="term" value="F:DNA binding"/>
    <property type="evidence" value="ECO:0007669"/>
    <property type="project" value="UniProtKB-KW"/>
</dbReference>
<reference evidence="20 21" key="1">
    <citation type="submission" date="2019-05" db="EMBL/GenBank/DDBJ databases">
        <authorList>
            <person name="Zhang J.-Y."/>
            <person name="Feg X."/>
            <person name="Du Z.-J."/>
        </authorList>
    </citation>
    <scope>NUCLEOTIDE SEQUENCE [LARGE SCALE GENOMIC DNA]</scope>
    <source>
        <strain evidence="20 21">RZ26</strain>
    </source>
</reference>
<evidence type="ECO:0000259" key="17">
    <source>
        <dbReference type="PROSITE" id="PS50967"/>
    </source>
</evidence>
<evidence type="ECO:0000256" key="12">
    <source>
        <dbReference type="ARBA" id="ARBA00023172"/>
    </source>
</evidence>
<dbReference type="SMART" id="SM00490">
    <property type="entry name" value="HELICc"/>
    <property type="match status" value="1"/>
</dbReference>
<dbReference type="Gene3D" id="3.40.50.300">
    <property type="entry name" value="P-loop containing nucleotide triphosphate hydrolases"/>
    <property type="match status" value="2"/>
</dbReference>
<dbReference type="Pfam" id="PF00271">
    <property type="entry name" value="Helicase_C"/>
    <property type="match status" value="1"/>
</dbReference>
<dbReference type="GO" id="GO:0006281">
    <property type="term" value="P:DNA repair"/>
    <property type="evidence" value="ECO:0007669"/>
    <property type="project" value="UniProtKB-KW"/>
</dbReference>
<dbReference type="InterPro" id="IPR014001">
    <property type="entry name" value="Helicase_ATP-bd"/>
</dbReference>
<evidence type="ECO:0000313" key="21">
    <source>
        <dbReference type="Proteomes" id="UP000310314"/>
    </source>
</evidence>
<evidence type="ECO:0000259" key="18">
    <source>
        <dbReference type="PROSITE" id="PS51192"/>
    </source>
</evidence>
<dbReference type="GO" id="GO:0043590">
    <property type="term" value="C:bacterial nucleoid"/>
    <property type="evidence" value="ECO:0007669"/>
    <property type="project" value="TreeGrafter"/>
</dbReference>
<protein>
    <recommendedName>
        <fullName evidence="16">DNA helicase RecQ</fullName>
        <ecNumber evidence="16">5.6.2.4</ecNumber>
    </recommendedName>
</protein>
<keyword evidence="21" id="KW-1185">Reference proteome</keyword>
<dbReference type="InterPro" id="IPR032284">
    <property type="entry name" value="RecQ_Zn-bd"/>
</dbReference>
<feature type="domain" description="Helicase C-terminal" evidence="19">
    <location>
        <begin position="218"/>
        <end position="371"/>
    </location>
</feature>
<keyword evidence="5" id="KW-0547">Nucleotide-binding</keyword>